<dbReference type="PANTHER" id="PTHR33048">
    <property type="entry name" value="PTH11-LIKE INTEGRAL MEMBRANE PROTEIN (AFU_ORTHOLOGUE AFUA_5G11245)"/>
    <property type="match status" value="1"/>
</dbReference>
<evidence type="ECO:0000256" key="1">
    <source>
        <dbReference type="ARBA" id="ARBA00004141"/>
    </source>
</evidence>
<dbReference type="EMBL" id="JBAHYK010000223">
    <property type="protein sequence ID" value="KAL0576433.1"/>
    <property type="molecule type" value="Genomic_DNA"/>
</dbReference>
<sequence length="364" mass="40749">MVTWVQPSVTVNRAVTTTLLGIGQILTVARLIVRYRARRMWLDDAWAFVALICAFMLLVGMWIRTDVPGEGPLHQPRSARVVAYWMVVLSFTNTLWAARMSIIFSVIRLVPPMMRLRRISNISAILFLLMWIGLLIQKTYICAENKSWYQRDPPQCRLGQGVAINELVTDAISDVLLAVIPIRLLKGVTLMKDQRKMLYIIFGSSLLITLVSIVHAVFVLGPTGLLEAITAQAQAATALIVADIGVLGSLLYRRVRRGRQGFDTKPYTYEFSVNTDASIHMRRVPRSLGAANTTHLQFTDDPEAYTTFSHPDDQNTERMHSLPDSKNAKDTKSTERLGSSRQSVDAGQRGRDPLNTDKQGPVVL</sequence>
<dbReference type="Proteomes" id="UP001465976">
    <property type="component" value="Unassembled WGS sequence"/>
</dbReference>
<gene>
    <name evidence="9" type="ORF">V5O48_005538</name>
</gene>
<dbReference type="Pfam" id="PF20684">
    <property type="entry name" value="Fung_rhodopsin"/>
    <property type="match status" value="1"/>
</dbReference>
<evidence type="ECO:0000256" key="3">
    <source>
        <dbReference type="ARBA" id="ARBA00022989"/>
    </source>
</evidence>
<proteinExistence type="inferred from homology"/>
<comment type="caution">
    <text evidence="9">The sequence shown here is derived from an EMBL/GenBank/DDBJ whole genome shotgun (WGS) entry which is preliminary data.</text>
</comment>
<feature type="transmembrane region" description="Helical" evidence="7">
    <location>
        <begin position="83"/>
        <end position="107"/>
    </location>
</feature>
<dbReference type="InterPro" id="IPR052337">
    <property type="entry name" value="SAT4-like"/>
</dbReference>
<feature type="domain" description="Rhodopsin" evidence="8">
    <location>
        <begin position="29"/>
        <end position="218"/>
    </location>
</feature>
<keyword evidence="10" id="KW-1185">Reference proteome</keyword>
<evidence type="ECO:0000256" key="6">
    <source>
        <dbReference type="SAM" id="MobiDB-lite"/>
    </source>
</evidence>
<comment type="similarity">
    <text evidence="5">Belongs to the SAT4 family.</text>
</comment>
<organism evidence="9 10">
    <name type="scientific">Marasmius crinis-equi</name>
    <dbReference type="NCBI Taxonomy" id="585013"/>
    <lineage>
        <taxon>Eukaryota</taxon>
        <taxon>Fungi</taxon>
        <taxon>Dikarya</taxon>
        <taxon>Basidiomycota</taxon>
        <taxon>Agaricomycotina</taxon>
        <taxon>Agaricomycetes</taxon>
        <taxon>Agaricomycetidae</taxon>
        <taxon>Agaricales</taxon>
        <taxon>Marasmiineae</taxon>
        <taxon>Marasmiaceae</taxon>
        <taxon>Marasmius</taxon>
    </lineage>
</organism>
<feature type="compositionally biased region" description="Basic and acidic residues" evidence="6">
    <location>
        <begin position="310"/>
        <end position="335"/>
    </location>
</feature>
<feature type="transmembrane region" description="Helical" evidence="7">
    <location>
        <begin position="45"/>
        <end position="63"/>
    </location>
</feature>
<evidence type="ECO:0000256" key="5">
    <source>
        <dbReference type="ARBA" id="ARBA00038359"/>
    </source>
</evidence>
<evidence type="ECO:0000313" key="10">
    <source>
        <dbReference type="Proteomes" id="UP001465976"/>
    </source>
</evidence>
<dbReference type="InterPro" id="IPR049326">
    <property type="entry name" value="Rhodopsin_dom_fungi"/>
</dbReference>
<reference evidence="9 10" key="1">
    <citation type="submission" date="2024-02" db="EMBL/GenBank/DDBJ databases">
        <title>A draft genome for the cacao thread blight pathogen Marasmius crinis-equi.</title>
        <authorList>
            <person name="Cohen S.P."/>
            <person name="Baruah I.K."/>
            <person name="Amoako-Attah I."/>
            <person name="Bukari Y."/>
            <person name="Meinhardt L.W."/>
            <person name="Bailey B.A."/>
        </authorList>
    </citation>
    <scope>NUCLEOTIDE SEQUENCE [LARGE SCALE GENOMIC DNA]</scope>
    <source>
        <strain evidence="9 10">GH-76</strain>
    </source>
</reference>
<keyword evidence="2 7" id="KW-0812">Transmembrane</keyword>
<keyword evidence="3 7" id="KW-1133">Transmembrane helix</keyword>
<feature type="transmembrane region" description="Helical" evidence="7">
    <location>
        <begin position="233"/>
        <end position="252"/>
    </location>
</feature>
<evidence type="ECO:0000313" key="9">
    <source>
        <dbReference type="EMBL" id="KAL0576433.1"/>
    </source>
</evidence>
<feature type="transmembrane region" description="Helical" evidence="7">
    <location>
        <begin position="197"/>
        <end position="221"/>
    </location>
</feature>
<feature type="compositionally biased region" description="Polar residues" evidence="6">
    <location>
        <begin position="336"/>
        <end position="345"/>
    </location>
</feature>
<keyword evidence="4 7" id="KW-0472">Membrane</keyword>
<protein>
    <recommendedName>
        <fullName evidence="8">Rhodopsin domain-containing protein</fullName>
    </recommendedName>
</protein>
<dbReference type="PANTHER" id="PTHR33048:SF47">
    <property type="entry name" value="INTEGRAL MEMBRANE PROTEIN-RELATED"/>
    <property type="match status" value="1"/>
</dbReference>
<evidence type="ECO:0000256" key="4">
    <source>
        <dbReference type="ARBA" id="ARBA00023136"/>
    </source>
</evidence>
<evidence type="ECO:0000259" key="8">
    <source>
        <dbReference type="Pfam" id="PF20684"/>
    </source>
</evidence>
<evidence type="ECO:0000256" key="2">
    <source>
        <dbReference type="ARBA" id="ARBA00022692"/>
    </source>
</evidence>
<comment type="subcellular location">
    <subcellularLocation>
        <location evidence="1">Membrane</location>
        <topology evidence="1">Multi-pass membrane protein</topology>
    </subcellularLocation>
</comment>
<feature type="transmembrane region" description="Helical" evidence="7">
    <location>
        <begin position="14"/>
        <end position="33"/>
    </location>
</feature>
<accession>A0ABR3FMW6</accession>
<evidence type="ECO:0000256" key="7">
    <source>
        <dbReference type="SAM" id="Phobius"/>
    </source>
</evidence>
<feature type="transmembrane region" description="Helical" evidence="7">
    <location>
        <begin position="161"/>
        <end position="185"/>
    </location>
</feature>
<feature type="region of interest" description="Disordered" evidence="6">
    <location>
        <begin position="300"/>
        <end position="364"/>
    </location>
</feature>
<name>A0ABR3FMW6_9AGAR</name>
<feature type="transmembrane region" description="Helical" evidence="7">
    <location>
        <begin position="119"/>
        <end position="141"/>
    </location>
</feature>